<dbReference type="Proteomes" id="UP000013248">
    <property type="component" value="Unassembled WGS sequence"/>
</dbReference>
<protein>
    <submittedName>
        <fullName evidence="1">Uncharacterized protein</fullName>
    </submittedName>
</protein>
<evidence type="ECO:0000313" key="1">
    <source>
        <dbReference type="EMBL" id="ENX00464.1"/>
    </source>
</evidence>
<dbReference type="eggNOG" id="ENOG5033E37">
    <property type="taxonomic scope" value="Bacteria"/>
</dbReference>
<dbReference type="InterPro" id="IPR009679">
    <property type="entry name" value="Phage_186_CII-like"/>
</dbReference>
<dbReference type="STRING" id="1217705.F900_02135"/>
<organism evidence="1 2">
    <name type="scientific">Acinetobacter modestus</name>
    <dbReference type="NCBI Taxonomy" id="1776740"/>
    <lineage>
        <taxon>Bacteria</taxon>
        <taxon>Pseudomonadati</taxon>
        <taxon>Pseudomonadota</taxon>
        <taxon>Gammaproteobacteria</taxon>
        <taxon>Moraxellales</taxon>
        <taxon>Moraxellaceae</taxon>
        <taxon>Acinetobacter</taxon>
    </lineage>
</organism>
<evidence type="ECO:0000313" key="2">
    <source>
        <dbReference type="Proteomes" id="UP000013248"/>
    </source>
</evidence>
<proteinExistence type="predicted"/>
<comment type="caution">
    <text evidence="1">The sequence shown here is derived from an EMBL/GenBank/DDBJ whole genome shotgun (WGS) entry which is preliminary data.</text>
</comment>
<gene>
    <name evidence="1" type="ORF">F900_02135</name>
</gene>
<dbReference type="AlphaFoldDB" id="N9LW50"/>
<dbReference type="Pfam" id="PF06892">
    <property type="entry name" value="Phage_CP76"/>
    <property type="match status" value="1"/>
</dbReference>
<dbReference type="HOGENOM" id="CLU_1599183_0_0_6"/>
<name>N9LW50_9GAMM</name>
<dbReference type="EMBL" id="APRP01000022">
    <property type="protein sequence ID" value="ENX00464.1"/>
    <property type="molecule type" value="Genomic_DNA"/>
</dbReference>
<reference evidence="1 2" key="1">
    <citation type="submission" date="2013-02" db="EMBL/GenBank/DDBJ databases">
        <title>The Genome Sequence of Acinetobacter sp. ANC 3862.</title>
        <authorList>
            <consortium name="The Broad Institute Genome Sequencing Platform"/>
            <consortium name="The Broad Institute Genome Sequencing Center for Infectious Disease"/>
            <person name="Cerqueira G."/>
            <person name="Feldgarden M."/>
            <person name="Courvalin P."/>
            <person name="Perichon B."/>
            <person name="Grillot-Courvalin C."/>
            <person name="Clermont D."/>
            <person name="Rocha E."/>
            <person name="Yoon E.-J."/>
            <person name="Nemec A."/>
            <person name="Walker B."/>
            <person name="Young S.K."/>
            <person name="Zeng Q."/>
            <person name="Gargeya S."/>
            <person name="Fitzgerald M."/>
            <person name="Haas B."/>
            <person name="Abouelleil A."/>
            <person name="Alvarado L."/>
            <person name="Arachchi H.M."/>
            <person name="Berlin A.M."/>
            <person name="Chapman S.B."/>
            <person name="Dewar J."/>
            <person name="Goldberg J."/>
            <person name="Griggs A."/>
            <person name="Gujja S."/>
            <person name="Hansen M."/>
            <person name="Howarth C."/>
            <person name="Imamovic A."/>
            <person name="Larimer J."/>
            <person name="McCowan C."/>
            <person name="Murphy C."/>
            <person name="Neiman D."/>
            <person name="Pearson M."/>
            <person name="Priest M."/>
            <person name="Roberts A."/>
            <person name="Saif S."/>
            <person name="Shea T."/>
            <person name="Sisk P."/>
            <person name="Sykes S."/>
            <person name="Wortman J."/>
            <person name="Nusbaum C."/>
            <person name="Birren B."/>
        </authorList>
    </citation>
    <scope>NUCLEOTIDE SEQUENCE [LARGE SCALE GENOMIC DNA]</scope>
    <source>
        <strain evidence="1 2">ANC 3862</strain>
    </source>
</reference>
<dbReference type="PATRIC" id="fig|1217705.3.peg.2074"/>
<sequence>MSELRLSSEAKIALNAMINQSGEIEPKDIAQVLGVSHKTVLNYANPKMDQHQPSLKSVEAIMAYTGNTALIKAWAHKFGLICIPSTADENVHQMTVLECLLGMNISNGQMNQSIQNIMADGVVTTDELGEADLILGELESKIKSIRAALNKECSKYLSGLQTEKV</sequence>
<accession>N9LW50</accession>
<dbReference type="RefSeq" id="WP_005217403.1">
    <property type="nucleotide sequence ID" value="NZ_KB850089.1"/>
</dbReference>
<dbReference type="GO" id="GO:0003677">
    <property type="term" value="F:DNA binding"/>
    <property type="evidence" value="ECO:0007669"/>
    <property type="project" value="InterPro"/>
</dbReference>